<dbReference type="Proteomes" id="UP000019484">
    <property type="component" value="Unassembled WGS sequence"/>
</dbReference>
<evidence type="ECO:0000256" key="2">
    <source>
        <dbReference type="ARBA" id="ARBA00022763"/>
    </source>
</evidence>
<evidence type="ECO:0000256" key="1">
    <source>
        <dbReference type="ARBA" id="ARBA00006082"/>
    </source>
</evidence>
<dbReference type="EMBL" id="AMWN01000001">
    <property type="protein sequence ID" value="EXJ94964.1"/>
    <property type="molecule type" value="Genomic_DNA"/>
</dbReference>
<name>W9ZKD5_9EURO</name>
<dbReference type="SUPFAM" id="SSF55874">
    <property type="entry name" value="ATPase domain of HSP90 chaperone/DNA topoisomerase II/histidine kinase"/>
    <property type="match status" value="1"/>
</dbReference>
<dbReference type="InterPro" id="IPR036890">
    <property type="entry name" value="HATPase_C_sf"/>
</dbReference>
<dbReference type="FunFam" id="3.30.565.10:FF:000014">
    <property type="entry name" value="Mismatch repair endonuclease pms1, putative"/>
    <property type="match status" value="1"/>
</dbReference>
<dbReference type="SUPFAM" id="SSF118116">
    <property type="entry name" value="DNA mismatch repair protein MutL"/>
    <property type="match status" value="1"/>
</dbReference>
<feature type="compositionally biased region" description="Polar residues" evidence="4">
    <location>
        <begin position="387"/>
        <end position="398"/>
    </location>
</feature>
<keyword evidence="8" id="KW-1185">Reference proteome</keyword>
<evidence type="ECO:0000256" key="3">
    <source>
        <dbReference type="ARBA" id="ARBA00070941"/>
    </source>
</evidence>
<dbReference type="GeneID" id="19154992"/>
<feature type="compositionally biased region" description="Polar residues" evidence="4">
    <location>
        <begin position="528"/>
        <end position="537"/>
    </location>
</feature>
<evidence type="ECO:0000256" key="4">
    <source>
        <dbReference type="SAM" id="MobiDB-lite"/>
    </source>
</evidence>
<feature type="domain" description="DNA mismatch repair protein S5" evidence="6">
    <location>
        <begin position="217"/>
        <end position="352"/>
    </location>
</feature>
<dbReference type="InterPro" id="IPR014721">
    <property type="entry name" value="Ribsml_uS5_D2-typ_fold_subgr"/>
</dbReference>
<dbReference type="GO" id="GO:0032389">
    <property type="term" value="C:MutLalpha complex"/>
    <property type="evidence" value="ECO:0007669"/>
    <property type="project" value="TreeGrafter"/>
</dbReference>
<dbReference type="InterPro" id="IPR020568">
    <property type="entry name" value="Ribosomal_Su5_D2-typ_SF"/>
</dbReference>
<dbReference type="RefSeq" id="XP_007719193.1">
    <property type="nucleotide sequence ID" value="XM_007721003.1"/>
</dbReference>
<feature type="compositionally biased region" description="Acidic residues" evidence="4">
    <location>
        <begin position="627"/>
        <end position="660"/>
    </location>
</feature>
<dbReference type="Pfam" id="PF13589">
    <property type="entry name" value="HATPase_c_3"/>
    <property type="match status" value="1"/>
</dbReference>
<evidence type="ECO:0000313" key="7">
    <source>
        <dbReference type="EMBL" id="EXJ94964.1"/>
    </source>
</evidence>
<dbReference type="InterPro" id="IPR042121">
    <property type="entry name" value="MutL_C_regsub"/>
</dbReference>
<evidence type="ECO:0000259" key="5">
    <source>
        <dbReference type="SMART" id="SM00853"/>
    </source>
</evidence>
<dbReference type="SUPFAM" id="SSF54211">
    <property type="entry name" value="Ribosomal protein S5 domain 2-like"/>
    <property type="match status" value="1"/>
</dbReference>
<dbReference type="eggNOG" id="KOG1978">
    <property type="taxonomic scope" value="Eukaryota"/>
</dbReference>
<dbReference type="InterPro" id="IPR014762">
    <property type="entry name" value="DNA_mismatch_repair_CS"/>
</dbReference>
<keyword evidence="2" id="KW-0227">DNA damage</keyword>
<organism evidence="7 8">
    <name type="scientific">Capronia coronata CBS 617.96</name>
    <dbReference type="NCBI Taxonomy" id="1182541"/>
    <lineage>
        <taxon>Eukaryota</taxon>
        <taxon>Fungi</taxon>
        <taxon>Dikarya</taxon>
        <taxon>Ascomycota</taxon>
        <taxon>Pezizomycotina</taxon>
        <taxon>Eurotiomycetes</taxon>
        <taxon>Chaetothyriomycetidae</taxon>
        <taxon>Chaetothyriales</taxon>
        <taxon>Herpotrichiellaceae</taxon>
        <taxon>Capronia</taxon>
    </lineage>
</organism>
<dbReference type="Gene3D" id="3.30.565.10">
    <property type="entry name" value="Histidine kinase-like ATPase, C-terminal domain"/>
    <property type="match status" value="1"/>
</dbReference>
<dbReference type="Gene3D" id="3.30.230.10">
    <property type="match status" value="1"/>
</dbReference>
<dbReference type="STRING" id="1182541.W9ZKD5"/>
<dbReference type="Pfam" id="PF01119">
    <property type="entry name" value="DNA_mis_repair"/>
    <property type="match status" value="1"/>
</dbReference>
<dbReference type="SMART" id="SM00853">
    <property type="entry name" value="MutL_C"/>
    <property type="match status" value="1"/>
</dbReference>
<protein>
    <recommendedName>
        <fullName evidence="3">DNA mismatch repair protein PMS1</fullName>
    </recommendedName>
</protein>
<dbReference type="GO" id="GO:0000710">
    <property type="term" value="P:meiotic mismatch repair"/>
    <property type="evidence" value="ECO:0007669"/>
    <property type="project" value="UniProtKB-ARBA"/>
</dbReference>
<comment type="caution">
    <text evidence="7">The sequence shown here is derived from an EMBL/GenBank/DDBJ whole genome shotgun (WGS) entry which is preliminary data.</text>
</comment>
<dbReference type="Gene3D" id="3.30.1540.20">
    <property type="entry name" value="MutL, C-terminal domain, dimerisation subdomain"/>
    <property type="match status" value="1"/>
</dbReference>
<dbReference type="InterPro" id="IPR002099">
    <property type="entry name" value="MutL/Mlh/PMS"/>
</dbReference>
<feature type="region of interest" description="Disordered" evidence="4">
    <location>
        <begin position="575"/>
        <end position="722"/>
    </location>
</feature>
<dbReference type="GO" id="GO:0005524">
    <property type="term" value="F:ATP binding"/>
    <property type="evidence" value="ECO:0007669"/>
    <property type="project" value="InterPro"/>
</dbReference>
<dbReference type="PROSITE" id="PS00058">
    <property type="entry name" value="DNA_MISMATCH_REPAIR_1"/>
    <property type="match status" value="1"/>
</dbReference>
<dbReference type="AlphaFoldDB" id="W9ZKD5"/>
<feature type="region of interest" description="Disordered" evidence="4">
    <location>
        <begin position="380"/>
        <end position="417"/>
    </location>
</feature>
<dbReference type="CDD" id="cd16926">
    <property type="entry name" value="HATPase_MutL-MLH-PMS-like"/>
    <property type="match status" value="1"/>
</dbReference>
<dbReference type="InterPro" id="IPR037198">
    <property type="entry name" value="MutL_C_sf"/>
</dbReference>
<evidence type="ECO:0000313" key="8">
    <source>
        <dbReference type="Proteomes" id="UP000019484"/>
    </source>
</evidence>
<dbReference type="Gene3D" id="3.30.1370.100">
    <property type="entry name" value="MutL, C-terminal domain, regulatory subdomain"/>
    <property type="match status" value="1"/>
</dbReference>
<dbReference type="GO" id="GO:0030983">
    <property type="term" value="F:mismatched DNA binding"/>
    <property type="evidence" value="ECO:0007669"/>
    <property type="project" value="InterPro"/>
</dbReference>
<dbReference type="GO" id="GO:0140664">
    <property type="term" value="F:ATP-dependent DNA damage sensor activity"/>
    <property type="evidence" value="ECO:0007669"/>
    <property type="project" value="InterPro"/>
</dbReference>
<feature type="region of interest" description="Disordered" evidence="4">
    <location>
        <begin position="510"/>
        <end position="556"/>
    </location>
</feature>
<feature type="region of interest" description="Disordered" evidence="4">
    <location>
        <begin position="430"/>
        <end position="464"/>
    </location>
</feature>
<reference evidence="7 8" key="1">
    <citation type="submission" date="2013-03" db="EMBL/GenBank/DDBJ databases">
        <title>The Genome Sequence of Capronia coronata CBS 617.96.</title>
        <authorList>
            <consortium name="The Broad Institute Genomics Platform"/>
            <person name="Cuomo C."/>
            <person name="de Hoog S."/>
            <person name="Gorbushina A."/>
            <person name="Walker B."/>
            <person name="Young S.K."/>
            <person name="Zeng Q."/>
            <person name="Gargeya S."/>
            <person name="Fitzgerald M."/>
            <person name="Haas B."/>
            <person name="Abouelleil A."/>
            <person name="Allen A.W."/>
            <person name="Alvarado L."/>
            <person name="Arachchi H.M."/>
            <person name="Berlin A.M."/>
            <person name="Chapman S.B."/>
            <person name="Gainer-Dewar J."/>
            <person name="Goldberg J."/>
            <person name="Griggs A."/>
            <person name="Gujja S."/>
            <person name="Hansen M."/>
            <person name="Howarth C."/>
            <person name="Imamovic A."/>
            <person name="Ireland A."/>
            <person name="Larimer J."/>
            <person name="McCowan C."/>
            <person name="Murphy C."/>
            <person name="Pearson M."/>
            <person name="Poon T.W."/>
            <person name="Priest M."/>
            <person name="Roberts A."/>
            <person name="Saif S."/>
            <person name="Shea T."/>
            <person name="Sisk P."/>
            <person name="Sykes S."/>
            <person name="Wortman J."/>
            <person name="Nusbaum C."/>
            <person name="Birren B."/>
        </authorList>
    </citation>
    <scope>NUCLEOTIDE SEQUENCE [LARGE SCALE GENOMIC DNA]</scope>
    <source>
        <strain evidence="7 8">CBS 617.96</strain>
    </source>
</reference>
<accession>W9ZKD5</accession>
<dbReference type="InterPro" id="IPR014790">
    <property type="entry name" value="MutL_C"/>
</dbReference>
<feature type="compositionally biased region" description="Basic and acidic residues" evidence="4">
    <location>
        <begin position="583"/>
        <end position="601"/>
    </location>
</feature>
<dbReference type="PANTHER" id="PTHR10073:SF52">
    <property type="entry name" value="MISMATCH REPAIR ENDONUCLEASE PMS2"/>
    <property type="match status" value="1"/>
</dbReference>
<dbReference type="Pfam" id="PF08676">
    <property type="entry name" value="MutL_C"/>
    <property type="match status" value="1"/>
</dbReference>
<feature type="domain" description="MutL C-terminal dimerisation" evidence="5">
    <location>
        <begin position="828"/>
        <end position="994"/>
    </location>
</feature>
<dbReference type="InterPro" id="IPR038973">
    <property type="entry name" value="MutL/Mlh/Pms-like"/>
</dbReference>
<dbReference type="InterPro" id="IPR042120">
    <property type="entry name" value="MutL_C_dimsub"/>
</dbReference>
<dbReference type="PANTHER" id="PTHR10073">
    <property type="entry name" value="DNA MISMATCH REPAIR PROTEIN MLH, PMS, MUTL"/>
    <property type="match status" value="1"/>
</dbReference>
<dbReference type="NCBIfam" id="TIGR00585">
    <property type="entry name" value="mutl"/>
    <property type="match status" value="1"/>
</dbReference>
<dbReference type="FunFam" id="3.30.230.10:FF:000074">
    <property type="entry name" value="DNA mismatch repair protein (Pms1)"/>
    <property type="match status" value="1"/>
</dbReference>
<comment type="similarity">
    <text evidence="1">Belongs to the DNA mismatch repair MutL/HexB family.</text>
</comment>
<dbReference type="SMART" id="SM01340">
    <property type="entry name" value="DNA_mis_repair"/>
    <property type="match status" value="1"/>
</dbReference>
<dbReference type="InterPro" id="IPR013507">
    <property type="entry name" value="DNA_mismatch_S5_2-like"/>
</dbReference>
<evidence type="ECO:0000259" key="6">
    <source>
        <dbReference type="SMART" id="SM01340"/>
    </source>
</evidence>
<feature type="region of interest" description="Disordered" evidence="4">
    <location>
        <begin position="784"/>
        <end position="806"/>
    </location>
</feature>
<feature type="compositionally biased region" description="Polar residues" evidence="4">
    <location>
        <begin position="607"/>
        <end position="616"/>
    </location>
</feature>
<feature type="compositionally biased region" description="Polar residues" evidence="4">
    <location>
        <begin position="665"/>
        <end position="674"/>
    </location>
</feature>
<dbReference type="HOGENOM" id="CLU_004131_0_0_1"/>
<dbReference type="CDD" id="cd03484">
    <property type="entry name" value="MutL_Trans_hPMS_2_like"/>
    <property type="match status" value="1"/>
</dbReference>
<dbReference type="GO" id="GO:0016887">
    <property type="term" value="F:ATP hydrolysis activity"/>
    <property type="evidence" value="ECO:0007669"/>
    <property type="project" value="InterPro"/>
</dbReference>
<dbReference type="FunFam" id="3.30.1370.100:FF:000001">
    <property type="entry name" value="Mismatch repair endonuclease pms1, putative"/>
    <property type="match status" value="1"/>
</dbReference>
<dbReference type="OrthoDB" id="10263226at2759"/>
<gene>
    <name evidence="7" type="ORF">A1O1_00082</name>
</gene>
<proteinExistence type="inferred from homology"/>
<sequence length="1066" mass="117840">MATIKAIEAKSVHQIQSGQVIVDLCSVAKELVENSLDAGATSIEVRFRNNGLDTVEVQDNGAGISPTNYETVALKHYTSKLSTYDDLSSLQTFGFRGEALSSLCALSKFSITTAQAEEAPKGKRLEFDVSGRLKSTTIVACQKGTTVIVEGLFESLPVRRKELTKNIKREYGKVLGLLHAYACVCVNVKFTVKNTMPRGKSMTVFATKANATTRENIANVYGAKTLAALVPLDLELEFRPTLTQMVQKDKTHSRIHVKGHISKPVFGEGRQTPDRQMFFVNGRPCGLPQIAKAINEVYKAFNVSQSPFIFADLQMDTNAYDVNVSPDKRTILLHDSAVLTENLKAALNEMFDKQDQTVPQSQLQTPKLPAFQKLSFQRHLSSALPDTESQPTLSSNQSSRHEESQNFDEGGSAQEDNAGTLFRDHFKSFTSTRDESELDTKQQAKTQQQREKRAGKLAERLNEEAQKTAHWDEYDDVRDISMLEGGAKDAMSEPFQSPDQHEAEVDDVDEMMGSQQTSEQDSVHTRDSSAIPSTMPSTAKEESGVVPNAFDRMRPKRMPAELATVQVGDKTITAILGTQFPRAPERREHQAGKRRADEIGRHPAKPTQLTQFSQQLWKFGAERSDSFDEELDDQEEQEEGEDVEEEGEEDELEEDDSGGEEADHSTASSSAQDDSNQEDLALEPQLEISGVDGSERENGGRSPADSTDNGSDNDYVDEAEKKRVEEARVTELIRAAEERSSIPSKDNLRRATKALAGGQTKDSTTNLLATVDFSLDSVRQHMRTQLSQAQGASDGHDIPVGTVATPAEDAETQLSLTVSKADFAEMLIVGQFNLGFIIAVRPAKGSSNERRRSRQDELFIIDQHASDEKYNFERLQAETVVGNQRLVRPAILDLTAVEEEIVLENLEALEKNGFVVEVDMSGDSMVGQRCSLVSLPLSKEVVFNTQDLEELIHLLAEAPGLASGSEAGVPRPSKVRKMFAMRACRSSIMIGKTLSKKQMERVVRHMGTIDKPWNCPHGRPTMRHLCSLNAMESWHEGDGELGEEPVGLGKALQRYAAEGEEYNDEE</sequence>